<accession>A0A4Y8PAQ4</accession>
<dbReference type="PRINTS" id="PR00870">
    <property type="entry name" value="DNAPOLXBETA"/>
</dbReference>
<evidence type="ECO:0000256" key="3">
    <source>
        <dbReference type="ARBA" id="ARBA00012417"/>
    </source>
</evidence>
<dbReference type="InterPro" id="IPR050243">
    <property type="entry name" value="PHP_phosphatase"/>
</dbReference>
<dbReference type="NCBIfam" id="NF006375">
    <property type="entry name" value="PRK08609.1"/>
    <property type="match status" value="1"/>
</dbReference>
<dbReference type="EC" id="4.2.99.18" evidence="4"/>
<evidence type="ECO:0000256" key="20">
    <source>
        <dbReference type="ARBA" id="ARBA00045548"/>
    </source>
</evidence>
<keyword evidence="6" id="KW-0488">Methylation</keyword>
<dbReference type="InterPro" id="IPR010996">
    <property type="entry name" value="HHH_MUS81"/>
</dbReference>
<comment type="catalytic activity">
    <reaction evidence="19">
        <text>a 5'-end 2'-deoxyribose-2'-deoxyribonucleotide-DNA = (2E,4S)-4-hydroxypenten-2-al-5-phosphate + a 5'-end 5'-phospho-2'-deoxyribonucleoside-DNA + H(+)</text>
        <dbReference type="Rhea" id="RHEA:76255"/>
        <dbReference type="Rhea" id="RHEA-COMP:13180"/>
        <dbReference type="Rhea" id="RHEA-COMP:18657"/>
        <dbReference type="ChEBI" id="CHEBI:15378"/>
        <dbReference type="ChEBI" id="CHEBI:136412"/>
        <dbReference type="ChEBI" id="CHEBI:195194"/>
        <dbReference type="ChEBI" id="CHEBI:195195"/>
    </reaction>
</comment>
<dbReference type="PRINTS" id="PR00869">
    <property type="entry name" value="DNAPOLX"/>
</dbReference>
<comment type="function">
    <text evidence="20">Repair polymerase that plays a key role in base-excision repair. During this process, the damaged base is excised by specific DNA glycosylases, the DNA backbone is nicked at the abasic site by an apurinic/apyrimidic (AP) endonuclease, and POLB removes 5'-deoxyribose-phosphate from the preincised AP site acting as a 5'-deoxyribose-phosphate lyase (5'-dRP lyase); through its DNA polymerase activity, it adds one nucleotide to the 3' end of the arising single-nucleotide gap. Conducts 'gap-filling' DNA synthesis in a stepwise distributive fashion rather than in a processive fashion as for other DNA polymerases. It is also able to cleave sugar-phosphate bonds 3' to an intact AP site, acting as an AP lyase.</text>
</comment>
<dbReference type="Pfam" id="PF14716">
    <property type="entry name" value="HHH_8"/>
    <property type="match status" value="1"/>
</dbReference>
<dbReference type="InterPro" id="IPR047967">
    <property type="entry name" value="PolX_PHP"/>
</dbReference>
<dbReference type="GO" id="GO:0042578">
    <property type="term" value="F:phosphoric ester hydrolase activity"/>
    <property type="evidence" value="ECO:0007669"/>
    <property type="project" value="TreeGrafter"/>
</dbReference>
<evidence type="ECO:0000256" key="2">
    <source>
        <dbReference type="ARBA" id="ARBA00004496"/>
    </source>
</evidence>
<dbReference type="Proteomes" id="UP000297713">
    <property type="component" value="Unassembled WGS sequence"/>
</dbReference>
<dbReference type="SMART" id="SM00481">
    <property type="entry name" value="POLIIIAc"/>
    <property type="match status" value="1"/>
</dbReference>
<keyword evidence="10" id="KW-0235">DNA replication</keyword>
<evidence type="ECO:0000256" key="8">
    <source>
        <dbReference type="ARBA" id="ARBA00022679"/>
    </source>
</evidence>
<comment type="catalytic activity">
    <reaction evidence="18">
        <text>2'-deoxyribonucleotide-(2'-deoxyribose 5'-phosphate)-2'-deoxyribonucleotide-DNA = a 3'-end 2'-deoxyribonucleotide-(2,3-dehydro-2,3-deoxyribose 5'-phosphate)-DNA + a 5'-end 5'-phospho-2'-deoxyribonucleoside-DNA + H(+)</text>
        <dbReference type="Rhea" id="RHEA:66592"/>
        <dbReference type="Rhea" id="RHEA-COMP:13180"/>
        <dbReference type="Rhea" id="RHEA-COMP:16897"/>
        <dbReference type="Rhea" id="RHEA-COMP:17067"/>
        <dbReference type="ChEBI" id="CHEBI:15378"/>
        <dbReference type="ChEBI" id="CHEBI:136412"/>
        <dbReference type="ChEBI" id="CHEBI:157695"/>
        <dbReference type="ChEBI" id="CHEBI:167181"/>
        <dbReference type="EC" id="4.2.99.18"/>
    </reaction>
</comment>
<keyword evidence="9" id="KW-0548">Nucleotidyltransferase</keyword>
<evidence type="ECO:0000256" key="6">
    <source>
        <dbReference type="ARBA" id="ARBA00022481"/>
    </source>
</evidence>
<dbReference type="SUPFAM" id="SSF158702">
    <property type="entry name" value="Sec63 N-terminal domain-like"/>
    <property type="match status" value="1"/>
</dbReference>
<dbReference type="SUPFAM" id="SSF47802">
    <property type="entry name" value="DNA polymerase beta, N-terminal domain-like"/>
    <property type="match status" value="1"/>
</dbReference>
<evidence type="ECO:0000256" key="18">
    <source>
        <dbReference type="ARBA" id="ARBA00044632"/>
    </source>
</evidence>
<dbReference type="Gene3D" id="3.30.460.10">
    <property type="entry name" value="Beta Polymerase, domain 2"/>
    <property type="match status" value="1"/>
</dbReference>
<name>A0A4Y8PAQ4_9BACT</name>
<evidence type="ECO:0000259" key="23">
    <source>
        <dbReference type="SMART" id="SM00481"/>
    </source>
</evidence>
<feature type="domain" description="Helix-hairpin-helix DNA-binding motif class 1" evidence="22">
    <location>
        <begin position="126"/>
        <end position="145"/>
    </location>
</feature>
<dbReference type="Pfam" id="PF02811">
    <property type="entry name" value="PHP"/>
    <property type="match status" value="1"/>
</dbReference>
<dbReference type="InterPro" id="IPR022311">
    <property type="entry name" value="PolX-like"/>
</dbReference>
<evidence type="ECO:0000256" key="1">
    <source>
        <dbReference type="ARBA" id="ARBA00001946"/>
    </source>
</evidence>
<comment type="caution">
    <text evidence="25">The sequence shown here is derived from an EMBL/GenBank/DDBJ whole genome shotgun (WGS) entry which is preliminary data.</text>
</comment>
<dbReference type="SMART" id="SM00483">
    <property type="entry name" value="POLXc"/>
    <property type="match status" value="1"/>
</dbReference>
<dbReference type="EC" id="2.7.7.7" evidence="3"/>
<sequence length="600" mass="67765">MDKSMVVSVLEGIATLLELKGENPFKSRAYRTAARVIDTLPEELSDLIAQGRFKGIKGIGEGIGEKIIQLVTTGNLPYYEELKKEFPPSLLELLDIPGVGPKRAKVLYEELGIKDIDSLEKACKEHRIAGLAGFGQKTEENILLGINQFRSFSAYHRYGDLVDIVEELLDYLKKNPSIVHVHVAGSFRRGKEIVKDLDFLCTSKNPGAVMDYFVQFPQVRRIVNHGETKSTVIFDKGLSCDLRVVPDEDYAYALLHFTGSKEHNVALRQRAIAQGKKLSEWGLFQLSKLEEKPVAESESEDNPQTMQPQESKIFCRTEKDVYAALGLAYIPPELRENMGEIEAAQNNEIPRLVEWEDIRGVFHCHTTESDGRSSLEDMAKAAMEMGLEYLGIADHSKSSFQANGLSEERVYAQLDKIKNMNSRLQNFRLLSGIECDILKEGKLDFSDTLLEELDYVVASLHAGFSNDEEDNTQRLIKAMENPYVTMLGHPTGRLLLVRKPYPVNMEKVIDCAAKTGTWIELNAQPMRLDMDWRLWKSARDKGVKCVINPDAHHVKEIGYYKIGVNIARKGWLRKEDVINCLSLNDITKALQIKGRKKTPF</sequence>
<comment type="cofactor">
    <cofactor evidence="1">
        <name>Mg(2+)</name>
        <dbReference type="ChEBI" id="CHEBI:18420"/>
    </cofactor>
</comment>
<feature type="domain" description="DNA-directed DNA polymerase X" evidence="24">
    <location>
        <begin position="1"/>
        <end position="336"/>
    </location>
</feature>
<reference evidence="25 26" key="1">
    <citation type="submission" date="2016-05" db="EMBL/GenBank/DDBJ databases">
        <title>Diversity and Homogeneity among Thermoacidophilic Verrucomicrobia Methanotrophs Linked with Geographical Origin.</title>
        <authorList>
            <person name="Erikstad H.-A."/>
            <person name="Smestad N.B."/>
            <person name="Ceballos R.M."/>
            <person name="Birkeland N.-K."/>
        </authorList>
    </citation>
    <scope>NUCLEOTIDE SEQUENCE [LARGE SCALE GENOMIC DNA]</scope>
    <source>
        <strain evidence="25 26">Phi</strain>
    </source>
</reference>
<dbReference type="InterPro" id="IPR043519">
    <property type="entry name" value="NT_sf"/>
</dbReference>
<keyword evidence="15" id="KW-0234">DNA repair</keyword>
<dbReference type="GO" id="GO:0006281">
    <property type="term" value="P:DNA repair"/>
    <property type="evidence" value="ECO:0007669"/>
    <property type="project" value="UniProtKB-KW"/>
</dbReference>
<evidence type="ECO:0000259" key="24">
    <source>
        <dbReference type="SMART" id="SM00483"/>
    </source>
</evidence>
<evidence type="ECO:0000256" key="10">
    <source>
        <dbReference type="ARBA" id="ARBA00022705"/>
    </source>
</evidence>
<keyword evidence="26" id="KW-1185">Reference proteome</keyword>
<keyword evidence="14" id="KW-0915">Sodium</keyword>
<evidence type="ECO:0000256" key="13">
    <source>
        <dbReference type="ARBA" id="ARBA00022932"/>
    </source>
</evidence>
<evidence type="ECO:0000256" key="11">
    <source>
        <dbReference type="ARBA" id="ARBA00022763"/>
    </source>
</evidence>
<gene>
    <name evidence="25" type="ORF">A7Q10_09115</name>
</gene>
<evidence type="ECO:0000313" key="26">
    <source>
        <dbReference type="Proteomes" id="UP000297713"/>
    </source>
</evidence>
<dbReference type="InterPro" id="IPR022312">
    <property type="entry name" value="DNA_pol_X"/>
</dbReference>
<dbReference type="CDD" id="cd00141">
    <property type="entry name" value="NT_POLXc"/>
    <property type="match status" value="1"/>
</dbReference>
<keyword evidence="7" id="KW-0237">DNA synthesis</keyword>
<dbReference type="PANTHER" id="PTHR36928:SF1">
    <property type="entry name" value="PHOSPHATASE YCDX-RELATED"/>
    <property type="match status" value="1"/>
</dbReference>
<evidence type="ECO:0000256" key="4">
    <source>
        <dbReference type="ARBA" id="ARBA00012720"/>
    </source>
</evidence>
<keyword evidence="13" id="KW-0239">DNA-directed DNA polymerase</keyword>
<protein>
    <recommendedName>
        <fullName evidence="5">DNA polymerase beta</fullName>
        <ecNumber evidence="3">2.7.7.7</ecNumber>
        <ecNumber evidence="4">4.2.99.18</ecNumber>
    </recommendedName>
    <alternativeName>
        <fullName evidence="16">5'-deoxyribose-phosphate lyase</fullName>
    </alternativeName>
    <alternativeName>
        <fullName evidence="17">AP lyase</fullName>
    </alternativeName>
</protein>
<dbReference type="InterPro" id="IPR027421">
    <property type="entry name" value="DNA_pol_lamdba_lyase_dom_sf"/>
</dbReference>
<dbReference type="InterPro" id="IPR003583">
    <property type="entry name" value="Hlx-hairpin-Hlx_DNA-bd_motif"/>
</dbReference>
<dbReference type="AlphaFoldDB" id="A0A4Y8PAQ4"/>
<evidence type="ECO:0000256" key="7">
    <source>
        <dbReference type="ARBA" id="ARBA00022634"/>
    </source>
</evidence>
<dbReference type="EMBL" id="LXQC01000149">
    <property type="protein sequence ID" value="TFE67711.1"/>
    <property type="molecule type" value="Genomic_DNA"/>
</dbReference>
<evidence type="ECO:0000256" key="19">
    <source>
        <dbReference type="ARBA" id="ARBA00044678"/>
    </source>
</evidence>
<organism evidence="25 26">
    <name type="scientific">Methylacidiphilum caldifontis</name>
    <dbReference type="NCBI Taxonomy" id="2795386"/>
    <lineage>
        <taxon>Bacteria</taxon>
        <taxon>Pseudomonadati</taxon>
        <taxon>Verrucomicrobiota</taxon>
        <taxon>Methylacidiphilae</taxon>
        <taxon>Methylacidiphilales</taxon>
        <taxon>Methylacidiphilaceae</taxon>
        <taxon>Methylacidiphilum (ex Ratnadevi et al. 2023)</taxon>
    </lineage>
</organism>
<dbReference type="InterPro" id="IPR002008">
    <property type="entry name" value="DNA_pol_X_beta-like"/>
</dbReference>
<dbReference type="Pfam" id="PF14791">
    <property type="entry name" value="DNA_pol_B_thumb"/>
    <property type="match status" value="1"/>
</dbReference>
<dbReference type="GO" id="GO:0003677">
    <property type="term" value="F:DNA binding"/>
    <property type="evidence" value="ECO:0007669"/>
    <property type="project" value="InterPro"/>
</dbReference>
<dbReference type="Gene3D" id="1.10.150.20">
    <property type="entry name" value="5' to 3' exonuclease, C-terminal subdomain"/>
    <property type="match status" value="1"/>
</dbReference>
<dbReference type="GO" id="GO:0003887">
    <property type="term" value="F:DNA-directed DNA polymerase activity"/>
    <property type="evidence" value="ECO:0007669"/>
    <property type="project" value="UniProtKB-KW"/>
</dbReference>
<dbReference type="GO" id="GO:0140078">
    <property type="term" value="F:class I DNA-(apurinic or apyrimidinic site) endonuclease activity"/>
    <property type="evidence" value="ECO:0007669"/>
    <property type="project" value="UniProtKB-EC"/>
</dbReference>
<dbReference type="InterPro" id="IPR004013">
    <property type="entry name" value="PHP_dom"/>
</dbReference>
<evidence type="ECO:0000256" key="14">
    <source>
        <dbReference type="ARBA" id="ARBA00023053"/>
    </source>
</evidence>
<feature type="domain" description="Polymerase/histidinol phosphatase N-terminal" evidence="23">
    <location>
        <begin position="360"/>
        <end position="439"/>
    </location>
</feature>
<comment type="subcellular location">
    <subcellularLocation>
        <location evidence="2">Cytoplasm</location>
    </subcellularLocation>
</comment>
<keyword evidence="11" id="KW-0227">DNA damage</keyword>
<evidence type="ECO:0000256" key="12">
    <source>
        <dbReference type="ARBA" id="ARBA00022843"/>
    </source>
</evidence>
<evidence type="ECO:0000256" key="15">
    <source>
        <dbReference type="ARBA" id="ARBA00023204"/>
    </source>
</evidence>
<evidence type="ECO:0000256" key="5">
    <source>
        <dbReference type="ARBA" id="ARBA00020020"/>
    </source>
</evidence>
<dbReference type="SUPFAM" id="SSF81301">
    <property type="entry name" value="Nucleotidyltransferase"/>
    <property type="match status" value="1"/>
</dbReference>
<dbReference type="Gene3D" id="1.10.150.110">
    <property type="entry name" value="DNA polymerase beta, N-terminal domain-like"/>
    <property type="match status" value="1"/>
</dbReference>
<dbReference type="PIRSF" id="PIRSF005047">
    <property type="entry name" value="UCP005047_YshC"/>
    <property type="match status" value="1"/>
</dbReference>
<dbReference type="GO" id="GO:0005829">
    <property type="term" value="C:cytosol"/>
    <property type="evidence" value="ECO:0007669"/>
    <property type="project" value="TreeGrafter"/>
</dbReference>
<feature type="domain" description="Helix-hairpin-helix DNA-binding motif class 1" evidence="22">
    <location>
        <begin position="51"/>
        <end position="70"/>
    </location>
</feature>
<dbReference type="PANTHER" id="PTHR36928">
    <property type="entry name" value="PHOSPHATASE YCDX-RELATED"/>
    <property type="match status" value="1"/>
</dbReference>
<evidence type="ECO:0000259" key="22">
    <source>
        <dbReference type="SMART" id="SM00278"/>
    </source>
</evidence>
<dbReference type="SUPFAM" id="SSF89550">
    <property type="entry name" value="PHP domain-like"/>
    <property type="match status" value="1"/>
</dbReference>
<comment type="catalytic activity">
    <reaction evidence="21">
        <text>DNA(n) + a 2'-deoxyribonucleoside 5'-triphosphate = DNA(n+1) + diphosphate</text>
        <dbReference type="Rhea" id="RHEA:22508"/>
        <dbReference type="Rhea" id="RHEA-COMP:17339"/>
        <dbReference type="Rhea" id="RHEA-COMP:17340"/>
        <dbReference type="ChEBI" id="CHEBI:33019"/>
        <dbReference type="ChEBI" id="CHEBI:61560"/>
        <dbReference type="ChEBI" id="CHEBI:173112"/>
        <dbReference type="EC" id="2.7.7.7"/>
    </reaction>
</comment>
<evidence type="ECO:0000256" key="17">
    <source>
        <dbReference type="ARBA" id="ARBA00035726"/>
    </source>
</evidence>
<feature type="domain" description="Helix-hairpin-helix DNA-binding motif class 1" evidence="22">
    <location>
        <begin position="91"/>
        <end position="110"/>
    </location>
</feature>
<evidence type="ECO:0000256" key="9">
    <source>
        <dbReference type="ARBA" id="ARBA00022695"/>
    </source>
</evidence>
<keyword evidence="8" id="KW-0808">Transferase</keyword>
<keyword evidence="12" id="KW-0832">Ubl conjugation</keyword>
<evidence type="ECO:0000256" key="16">
    <source>
        <dbReference type="ARBA" id="ARBA00035717"/>
    </source>
</evidence>
<dbReference type="InterPro" id="IPR002054">
    <property type="entry name" value="DNA-dir_DNA_pol_X"/>
</dbReference>
<dbReference type="InterPro" id="IPR037160">
    <property type="entry name" value="DNA_Pol_thumb_sf"/>
</dbReference>
<dbReference type="FunFam" id="3.20.20.140:FF:000047">
    <property type="entry name" value="PHP domain-containing protein"/>
    <property type="match status" value="1"/>
</dbReference>
<dbReference type="CDD" id="cd07436">
    <property type="entry name" value="PHP_PolX"/>
    <property type="match status" value="1"/>
</dbReference>
<dbReference type="GO" id="GO:0008270">
    <property type="term" value="F:zinc ion binding"/>
    <property type="evidence" value="ECO:0007669"/>
    <property type="project" value="TreeGrafter"/>
</dbReference>
<dbReference type="Gene3D" id="3.20.20.140">
    <property type="entry name" value="Metal-dependent hydrolases"/>
    <property type="match status" value="1"/>
</dbReference>
<dbReference type="InterPro" id="IPR029398">
    <property type="entry name" value="PolB_thumb"/>
</dbReference>
<dbReference type="SMART" id="SM00278">
    <property type="entry name" value="HhH1"/>
    <property type="match status" value="3"/>
</dbReference>
<evidence type="ECO:0000256" key="21">
    <source>
        <dbReference type="ARBA" id="ARBA00049244"/>
    </source>
</evidence>
<dbReference type="InterPro" id="IPR003141">
    <property type="entry name" value="Pol/His_phosphatase_N"/>
</dbReference>
<evidence type="ECO:0000313" key="25">
    <source>
        <dbReference type="EMBL" id="TFE67711.1"/>
    </source>
</evidence>
<dbReference type="InterPro" id="IPR016195">
    <property type="entry name" value="Pol/histidinol_Pase-like"/>
</dbReference>
<proteinExistence type="predicted"/>
<dbReference type="Gene3D" id="3.30.210.10">
    <property type="entry name" value="DNA polymerase, thumb domain"/>
    <property type="match status" value="1"/>
</dbReference>
<dbReference type="Pfam" id="PF14520">
    <property type="entry name" value="HHH_5"/>
    <property type="match status" value="1"/>
</dbReference>